<organism evidence="4 5">
    <name type="scientific">Penicillium subrubescens</name>
    <dbReference type="NCBI Taxonomy" id="1316194"/>
    <lineage>
        <taxon>Eukaryota</taxon>
        <taxon>Fungi</taxon>
        <taxon>Dikarya</taxon>
        <taxon>Ascomycota</taxon>
        <taxon>Pezizomycotina</taxon>
        <taxon>Eurotiomycetes</taxon>
        <taxon>Eurotiomycetidae</taxon>
        <taxon>Eurotiales</taxon>
        <taxon>Aspergillaceae</taxon>
        <taxon>Penicillium</taxon>
    </lineage>
</organism>
<feature type="compositionally biased region" description="Basic and acidic residues" evidence="3">
    <location>
        <begin position="180"/>
        <end position="191"/>
    </location>
</feature>
<comment type="caution">
    <text evidence="4">The sequence shown here is derived from an EMBL/GenBank/DDBJ whole genome shotgun (WGS) entry which is preliminary data.</text>
</comment>
<name>A0A1Q5UDL0_9EURO</name>
<dbReference type="Pfam" id="PF01112">
    <property type="entry name" value="Asparaginase_2"/>
    <property type="match status" value="2"/>
</dbReference>
<dbReference type="STRING" id="1316194.A0A1Q5UDL0"/>
<dbReference type="SUPFAM" id="SSF56235">
    <property type="entry name" value="N-terminal nucleophile aminohydrolases (Ntn hydrolases)"/>
    <property type="match status" value="1"/>
</dbReference>
<dbReference type="GO" id="GO:0005737">
    <property type="term" value="C:cytoplasm"/>
    <property type="evidence" value="ECO:0007669"/>
    <property type="project" value="TreeGrafter"/>
</dbReference>
<dbReference type="Gene3D" id="3.60.20.30">
    <property type="entry name" value="(Glycosyl)asparaginase"/>
    <property type="match status" value="1"/>
</dbReference>
<sequence>MVNENLKQGLYAIFVHAGAGYHSRENETKHLEACRLAAQAGINVLRNGGTAVDAVEMAVMMLEDSVITNAGYGSNLNAQGRVESDASIVDHFGRSGACGAVPSVKNPIMLARKIYDQAYKAPGLSRVPPNFLAGDGAADFAWINGIDLVPDDDLIAPGARARYVSWCKEIAEWEAENPEEAAKTPYRDWMRRPGTSVPTRITQMEIDTSVTEEVRAVPRLGSGLTGLSNPSLLRNGKSLDGPRSIPQSDSASSEAPASSEAASTGQDQSAPAGTSDGSGAKKDSISDTVGVIAVDMFGNIAAGSSSGGIGMKHRGRVGPAALIGIGTHVMPVDPTDPEETTVAAVTSGTGEHIATTFAASTCCARVCYSQRMGQAGCFENVSEEEAISAMVKNEFARHPAVVHSEFPGSVGILCVKKNEDGIVFHFAHNTESFAVGSMSSYDSAPSCLMSRSARRGAVAQGGVKYTPREPTDNPNDKDKKRKRK</sequence>
<dbReference type="CDD" id="cd04514">
    <property type="entry name" value="Taspase1_like"/>
    <property type="match status" value="1"/>
</dbReference>
<feature type="compositionally biased region" description="Polar residues" evidence="3">
    <location>
        <begin position="264"/>
        <end position="277"/>
    </location>
</feature>
<dbReference type="InterPro" id="IPR037464">
    <property type="entry name" value="Taspase1"/>
</dbReference>
<accession>A0A1Q5UDL0</accession>
<dbReference type="GO" id="GO:0004298">
    <property type="term" value="F:threonine-type endopeptidase activity"/>
    <property type="evidence" value="ECO:0007669"/>
    <property type="project" value="InterPro"/>
</dbReference>
<dbReference type="InterPro" id="IPR029055">
    <property type="entry name" value="Ntn_hydrolases_N"/>
</dbReference>
<feature type="active site" description="Nucleophile" evidence="1">
    <location>
        <position position="288"/>
    </location>
</feature>
<evidence type="ECO:0000256" key="3">
    <source>
        <dbReference type="SAM" id="MobiDB-lite"/>
    </source>
</evidence>
<feature type="compositionally biased region" description="Low complexity" evidence="3">
    <location>
        <begin position="248"/>
        <end position="263"/>
    </location>
</feature>
<gene>
    <name evidence="4" type="ORF">PENSUB_3842</name>
</gene>
<dbReference type="InterPro" id="IPR000246">
    <property type="entry name" value="Peptidase_T2"/>
</dbReference>
<dbReference type="Proteomes" id="UP000186955">
    <property type="component" value="Unassembled WGS sequence"/>
</dbReference>
<protein>
    <recommendedName>
        <fullName evidence="6">Threonine aspartase 1</fullName>
    </recommendedName>
</protein>
<evidence type="ECO:0000313" key="4">
    <source>
        <dbReference type="EMBL" id="OKP10539.1"/>
    </source>
</evidence>
<proteinExistence type="predicted"/>
<evidence type="ECO:0000313" key="5">
    <source>
        <dbReference type="Proteomes" id="UP000186955"/>
    </source>
</evidence>
<feature type="region of interest" description="Disordered" evidence="3">
    <location>
        <begin position="221"/>
        <end position="283"/>
    </location>
</feature>
<dbReference type="PANTHER" id="PTHR10188:SF8">
    <property type="entry name" value="THREONINE ASPARTASE 1"/>
    <property type="match status" value="1"/>
</dbReference>
<reference evidence="4 5" key="1">
    <citation type="submission" date="2016-10" db="EMBL/GenBank/DDBJ databases">
        <title>Genome sequence of the ascomycete fungus Penicillium subrubescens.</title>
        <authorList>
            <person name="De Vries R.P."/>
            <person name="Peng M."/>
            <person name="Dilokpimol A."/>
            <person name="Hilden K."/>
            <person name="Makela M.R."/>
            <person name="Grigoriev I."/>
            <person name="Riley R."/>
            <person name="Granchi Z."/>
        </authorList>
    </citation>
    <scope>NUCLEOTIDE SEQUENCE [LARGE SCALE GENOMIC DNA]</scope>
    <source>
        <strain evidence="4 5">CBS 132785</strain>
    </source>
</reference>
<feature type="compositionally biased region" description="Basic and acidic residues" evidence="3">
    <location>
        <begin position="466"/>
        <end position="478"/>
    </location>
</feature>
<evidence type="ECO:0008006" key="6">
    <source>
        <dbReference type="Google" id="ProtNLM"/>
    </source>
</evidence>
<dbReference type="OrthoDB" id="77601at2759"/>
<feature type="region of interest" description="Disordered" evidence="3">
    <location>
        <begin position="458"/>
        <end position="484"/>
    </location>
</feature>
<feature type="compositionally biased region" description="Polar residues" evidence="3">
    <location>
        <begin position="196"/>
        <end position="206"/>
    </location>
</feature>
<evidence type="ECO:0000256" key="2">
    <source>
        <dbReference type="PIRSR" id="PIRSR600246-3"/>
    </source>
</evidence>
<keyword evidence="5" id="KW-1185">Reference proteome</keyword>
<dbReference type="GO" id="GO:0051604">
    <property type="term" value="P:protein maturation"/>
    <property type="evidence" value="ECO:0007669"/>
    <property type="project" value="TreeGrafter"/>
</dbReference>
<dbReference type="EMBL" id="MNBE01000313">
    <property type="protein sequence ID" value="OKP10539.1"/>
    <property type="molecule type" value="Genomic_DNA"/>
</dbReference>
<evidence type="ECO:0000256" key="1">
    <source>
        <dbReference type="PIRSR" id="PIRSR600246-1"/>
    </source>
</evidence>
<feature type="region of interest" description="Disordered" evidence="3">
    <location>
        <begin position="177"/>
        <end position="206"/>
    </location>
</feature>
<feature type="site" description="Cleavage; by autolysis" evidence="2">
    <location>
        <begin position="287"/>
        <end position="288"/>
    </location>
</feature>
<dbReference type="PANTHER" id="PTHR10188">
    <property type="entry name" value="L-ASPARAGINASE"/>
    <property type="match status" value="1"/>
</dbReference>
<dbReference type="FunFam" id="3.60.20.30:FF:000007">
    <property type="entry name" value="Similar to threonine aspartase"/>
    <property type="match status" value="1"/>
</dbReference>
<dbReference type="AlphaFoldDB" id="A0A1Q5UDL0"/>